<organism evidence="3 4">
    <name type="scientific">Scopulibacillus cellulosilyticus</name>
    <dbReference type="NCBI Taxonomy" id="2665665"/>
    <lineage>
        <taxon>Bacteria</taxon>
        <taxon>Bacillati</taxon>
        <taxon>Bacillota</taxon>
        <taxon>Bacilli</taxon>
        <taxon>Bacillales</taxon>
        <taxon>Sporolactobacillaceae</taxon>
        <taxon>Scopulibacillus</taxon>
    </lineage>
</organism>
<feature type="domain" description="Peptidase M56" evidence="2">
    <location>
        <begin position="59"/>
        <end position="237"/>
    </location>
</feature>
<sequence>MRKIRYALNAILGCLFVEALLCTSVSLLNSCSFTPNLVPCCDFETLKNHFLIHFIFGGLVALSIVILFLWRLTYMLYQTKKTVEQYQVLKVLNHFPMIAEFQKKAGIPVHVIKNEKLVAFAYGYFKPKILVSSALIEQMDSHELQAILEHECHHCLLKVPLKKLIFNSTVHALYFFPILKHFYQKYLANKEIEADQYAIERTDKKTLATALYKMLRFKSHRSGAAVNMTDEIDLRIQALLTGNVNCPGSFSLKAAVVSLSSFYMMMMFIVCLFIN</sequence>
<keyword evidence="4" id="KW-1185">Reference proteome</keyword>
<feature type="transmembrane region" description="Helical" evidence="1">
    <location>
        <begin position="254"/>
        <end position="274"/>
    </location>
</feature>
<dbReference type="RefSeq" id="WP_380964129.1">
    <property type="nucleotide sequence ID" value="NZ_JBHTCO010000004.1"/>
</dbReference>
<dbReference type="PANTHER" id="PTHR34978:SF3">
    <property type="entry name" value="SLR0241 PROTEIN"/>
    <property type="match status" value="1"/>
</dbReference>
<accession>A0ABW2PVB3</accession>
<gene>
    <name evidence="3" type="ORF">ACFQRG_04525</name>
</gene>
<dbReference type="InterPro" id="IPR052173">
    <property type="entry name" value="Beta-lactam_resp_regulator"/>
</dbReference>
<name>A0ABW2PVB3_9BACL</name>
<dbReference type="PANTHER" id="PTHR34978">
    <property type="entry name" value="POSSIBLE SENSOR-TRANSDUCER PROTEIN BLAR"/>
    <property type="match status" value="1"/>
</dbReference>
<reference evidence="4" key="1">
    <citation type="journal article" date="2019" name="Int. J. Syst. Evol. Microbiol.">
        <title>The Global Catalogue of Microorganisms (GCM) 10K type strain sequencing project: providing services to taxonomists for standard genome sequencing and annotation.</title>
        <authorList>
            <consortium name="The Broad Institute Genomics Platform"/>
            <consortium name="The Broad Institute Genome Sequencing Center for Infectious Disease"/>
            <person name="Wu L."/>
            <person name="Ma J."/>
        </authorList>
    </citation>
    <scope>NUCLEOTIDE SEQUENCE [LARGE SCALE GENOMIC DNA]</scope>
    <source>
        <strain evidence="4">CGMCC 1.16305</strain>
    </source>
</reference>
<feature type="transmembrane region" description="Helical" evidence="1">
    <location>
        <begin position="50"/>
        <end position="70"/>
    </location>
</feature>
<dbReference type="CDD" id="cd07326">
    <property type="entry name" value="M56_BlaR1_MecR1_like"/>
    <property type="match status" value="1"/>
</dbReference>
<dbReference type="Pfam" id="PF05569">
    <property type="entry name" value="Peptidase_M56"/>
    <property type="match status" value="1"/>
</dbReference>
<dbReference type="Gene3D" id="3.30.2010.10">
    <property type="entry name" value="Metalloproteases ('zincins'), catalytic domain"/>
    <property type="match status" value="1"/>
</dbReference>
<dbReference type="InterPro" id="IPR008756">
    <property type="entry name" value="Peptidase_M56"/>
</dbReference>
<proteinExistence type="predicted"/>
<protein>
    <submittedName>
        <fullName evidence="3">M56 family metallopeptidase</fullName>
    </submittedName>
</protein>
<comment type="caution">
    <text evidence="3">The sequence shown here is derived from an EMBL/GenBank/DDBJ whole genome shotgun (WGS) entry which is preliminary data.</text>
</comment>
<keyword evidence="1" id="KW-0472">Membrane</keyword>
<dbReference type="Proteomes" id="UP001596505">
    <property type="component" value="Unassembled WGS sequence"/>
</dbReference>
<dbReference type="EMBL" id="JBHTCO010000004">
    <property type="protein sequence ID" value="MFC7392240.1"/>
    <property type="molecule type" value="Genomic_DNA"/>
</dbReference>
<keyword evidence="1" id="KW-1133">Transmembrane helix</keyword>
<evidence type="ECO:0000256" key="1">
    <source>
        <dbReference type="SAM" id="Phobius"/>
    </source>
</evidence>
<evidence type="ECO:0000313" key="3">
    <source>
        <dbReference type="EMBL" id="MFC7392240.1"/>
    </source>
</evidence>
<evidence type="ECO:0000313" key="4">
    <source>
        <dbReference type="Proteomes" id="UP001596505"/>
    </source>
</evidence>
<evidence type="ECO:0000259" key="2">
    <source>
        <dbReference type="Pfam" id="PF05569"/>
    </source>
</evidence>
<keyword evidence="1" id="KW-0812">Transmembrane</keyword>